<keyword evidence="1" id="KW-0732">Signal</keyword>
<dbReference type="RefSeq" id="WP_342679252.1">
    <property type="nucleotide sequence ID" value="NZ_JBCGCU010000013.1"/>
</dbReference>
<sequence length="245" mass="27956">MKYFPLAALCCALTGVANAAPAEQCNANADVLKASYQQQQGKQDGKDFNLWRLHQEVAHQAMAQGLVEKWQRLSSGQLRPIRYFEQYQRGIEYQPGELKSQGQKIEWAQKYQLVSNALLEQPLRSKGQSCEREEFYEHGNEQQKLAITWLPELKLVKSMTLSQRDDQGQWQQVNSLKLQGYELNPQAVERQFALWDSYQSTDYADVGDNEQDPFLAKMINQGFIEHGASGFYSSDGQALKGGHHH</sequence>
<name>A0ABU9N1A0_9GAMM</name>
<reference evidence="2 3" key="1">
    <citation type="submission" date="2024-03" db="EMBL/GenBank/DDBJ databases">
        <title>Pseudoalteromonas qingdaonensis sp. nov., isolated from the intestines of marine benthic organisms.</title>
        <authorList>
            <person name="Lin X."/>
            <person name="Fang S."/>
            <person name="Hu X."/>
        </authorList>
    </citation>
    <scope>NUCLEOTIDE SEQUENCE [LARGE SCALE GENOMIC DNA]</scope>
    <source>
        <strain evidence="2 3">YIC-827</strain>
    </source>
</reference>
<dbReference type="Proteomes" id="UP001447008">
    <property type="component" value="Unassembled WGS sequence"/>
</dbReference>
<protein>
    <submittedName>
        <fullName evidence="2">Uncharacterized protein</fullName>
    </submittedName>
</protein>
<gene>
    <name evidence="2" type="ORF">WCN91_11705</name>
</gene>
<comment type="caution">
    <text evidence="2">The sequence shown here is derived from an EMBL/GenBank/DDBJ whole genome shotgun (WGS) entry which is preliminary data.</text>
</comment>
<organism evidence="2 3">
    <name type="scientific">Pseudoalteromonas qingdaonensis</name>
    <dbReference type="NCBI Taxonomy" id="3131913"/>
    <lineage>
        <taxon>Bacteria</taxon>
        <taxon>Pseudomonadati</taxon>
        <taxon>Pseudomonadota</taxon>
        <taxon>Gammaproteobacteria</taxon>
        <taxon>Alteromonadales</taxon>
        <taxon>Pseudoalteromonadaceae</taxon>
        <taxon>Pseudoalteromonas</taxon>
    </lineage>
</organism>
<feature type="signal peptide" evidence="1">
    <location>
        <begin position="1"/>
        <end position="19"/>
    </location>
</feature>
<dbReference type="EMBL" id="JBCGCU010000013">
    <property type="protein sequence ID" value="MEM0516068.1"/>
    <property type="molecule type" value="Genomic_DNA"/>
</dbReference>
<proteinExistence type="predicted"/>
<feature type="chain" id="PRO_5046709937" evidence="1">
    <location>
        <begin position="20"/>
        <end position="245"/>
    </location>
</feature>
<accession>A0ABU9N1A0</accession>
<evidence type="ECO:0000256" key="1">
    <source>
        <dbReference type="SAM" id="SignalP"/>
    </source>
</evidence>
<evidence type="ECO:0000313" key="3">
    <source>
        <dbReference type="Proteomes" id="UP001447008"/>
    </source>
</evidence>
<evidence type="ECO:0000313" key="2">
    <source>
        <dbReference type="EMBL" id="MEM0516068.1"/>
    </source>
</evidence>
<keyword evidence="3" id="KW-1185">Reference proteome</keyword>